<organism evidence="4 5">
    <name type="scientific">Pseudoxanthobacter soli DSM 19599</name>
    <dbReference type="NCBI Taxonomy" id="1123029"/>
    <lineage>
        <taxon>Bacteria</taxon>
        <taxon>Pseudomonadati</taxon>
        <taxon>Pseudomonadota</taxon>
        <taxon>Alphaproteobacteria</taxon>
        <taxon>Hyphomicrobiales</taxon>
        <taxon>Segnochrobactraceae</taxon>
        <taxon>Pseudoxanthobacter</taxon>
    </lineage>
</organism>
<dbReference type="Gene3D" id="3.40.50.720">
    <property type="entry name" value="NAD(P)-binding Rossmann-like Domain"/>
    <property type="match status" value="1"/>
</dbReference>
<dbReference type="Proteomes" id="UP000186406">
    <property type="component" value="Unassembled WGS sequence"/>
</dbReference>
<dbReference type="Pfam" id="PF08125">
    <property type="entry name" value="Mannitol_dh_C"/>
    <property type="match status" value="1"/>
</dbReference>
<dbReference type="Pfam" id="PF01232">
    <property type="entry name" value="Mannitol_dh"/>
    <property type="match status" value="1"/>
</dbReference>
<dbReference type="InterPro" id="IPR036291">
    <property type="entry name" value="NAD(P)-bd_dom_sf"/>
</dbReference>
<evidence type="ECO:0000313" key="4">
    <source>
        <dbReference type="EMBL" id="SHO67411.1"/>
    </source>
</evidence>
<dbReference type="SUPFAM" id="SSF48179">
    <property type="entry name" value="6-phosphogluconate dehydrogenase C-terminal domain-like"/>
    <property type="match status" value="1"/>
</dbReference>
<dbReference type="Gene3D" id="1.10.1040.10">
    <property type="entry name" value="N-(1-d-carboxylethyl)-l-norvaline Dehydrogenase, domain 2"/>
    <property type="match status" value="1"/>
</dbReference>
<dbReference type="PANTHER" id="PTHR43362">
    <property type="entry name" value="MANNITOL DEHYDROGENASE DSF1-RELATED"/>
    <property type="match status" value="1"/>
</dbReference>
<evidence type="ECO:0000313" key="5">
    <source>
        <dbReference type="Proteomes" id="UP000186406"/>
    </source>
</evidence>
<evidence type="ECO:0000259" key="2">
    <source>
        <dbReference type="Pfam" id="PF01232"/>
    </source>
</evidence>
<name>A0A1M7ZRA9_9HYPH</name>
<dbReference type="EMBL" id="FRXO01000013">
    <property type="protein sequence ID" value="SHO67411.1"/>
    <property type="molecule type" value="Genomic_DNA"/>
</dbReference>
<dbReference type="InterPro" id="IPR013118">
    <property type="entry name" value="Mannitol_DH_C"/>
</dbReference>
<gene>
    <name evidence="4" type="ORF">SAMN02745172_04089</name>
</gene>
<keyword evidence="1" id="KW-0560">Oxidoreductase</keyword>
<protein>
    <submittedName>
        <fullName evidence="4">Fructuronate reductase</fullName>
    </submittedName>
</protein>
<dbReference type="GO" id="GO:0016616">
    <property type="term" value="F:oxidoreductase activity, acting on the CH-OH group of donors, NAD or NADP as acceptor"/>
    <property type="evidence" value="ECO:0007669"/>
    <property type="project" value="TreeGrafter"/>
</dbReference>
<dbReference type="STRING" id="1123029.SAMN02745172_04089"/>
<keyword evidence="5" id="KW-1185">Reference proteome</keyword>
<dbReference type="InterPro" id="IPR013131">
    <property type="entry name" value="Mannitol_DH_N"/>
</dbReference>
<dbReference type="InterPro" id="IPR000669">
    <property type="entry name" value="Mannitol_DH"/>
</dbReference>
<proteinExistence type="predicted"/>
<feature type="domain" description="Mannitol dehydrogenase N-terminal" evidence="2">
    <location>
        <begin position="29"/>
        <end position="275"/>
    </location>
</feature>
<evidence type="ECO:0000256" key="1">
    <source>
        <dbReference type="ARBA" id="ARBA00023002"/>
    </source>
</evidence>
<feature type="domain" description="Mannitol dehydrogenase C-terminal" evidence="3">
    <location>
        <begin position="284"/>
        <end position="475"/>
    </location>
</feature>
<dbReference type="InterPro" id="IPR050988">
    <property type="entry name" value="Mannitol_DH/Oxidoreductase"/>
</dbReference>
<dbReference type="SUPFAM" id="SSF51735">
    <property type="entry name" value="NAD(P)-binding Rossmann-fold domains"/>
    <property type="match status" value="1"/>
</dbReference>
<sequence>MTTLSNATLGSLRPDVLRPAYDRSAVTPGIVHLGVGAFHRAHQAVFADDALGRGESGWGIVAASLRSPDTRDALAPQDGLYSLALRDGEREEVRVIGSIGSILVAPEAPARLVDALADPRVKLVTLTVTEKGYLMDLAAGTLLADHPDIRHDLANPAAPRSAIGFLVEAIARRHAAGVAPFTIVSCDNLPSNGATLSAALSAFAEARDPALARFIAESVACPSSMVDRIVPATTDADRAAIAARLGVTDAWPVVGEPYFQWVIEDRFSAERPRYEESGVEFVADVRPFEHMKLRLLNGSHTVIAAAGRLAGFETVARAFSEPTVRRLVDAYWRDVIPTIETGEAAATAYTGRLKARYANSALAHRTAQIATDASLKVPQRLLAPLREQLAAGSPAKALTFAVALWIRSCGGIDDAGRPFDVTDPALAEWTGRPDQSTASPEAVVDAFLGFARVFGSELPVRPGFRPSLIEAYAAIRAKGVLAAVDETLAA</sequence>
<reference evidence="4 5" key="1">
    <citation type="submission" date="2016-12" db="EMBL/GenBank/DDBJ databases">
        <authorList>
            <person name="Song W.-J."/>
            <person name="Kurnit D.M."/>
        </authorList>
    </citation>
    <scope>NUCLEOTIDE SEQUENCE [LARGE SCALE GENOMIC DNA]</scope>
    <source>
        <strain evidence="4 5">DSM 19599</strain>
    </source>
</reference>
<dbReference type="AlphaFoldDB" id="A0A1M7ZRA9"/>
<accession>A0A1M7ZRA9</accession>
<dbReference type="PRINTS" id="PR00084">
    <property type="entry name" value="MTLDHDRGNASE"/>
</dbReference>
<dbReference type="InterPro" id="IPR008927">
    <property type="entry name" value="6-PGluconate_DH-like_C_sf"/>
</dbReference>
<dbReference type="InterPro" id="IPR013328">
    <property type="entry name" value="6PGD_dom2"/>
</dbReference>
<evidence type="ECO:0000259" key="3">
    <source>
        <dbReference type="Pfam" id="PF08125"/>
    </source>
</evidence>
<dbReference type="PANTHER" id="PTHR43362:SF1">
    <property type="entry name" value="MANNITOL DEHYDROGENASE 2-RELATED"/>
    <property type="match status" value="1"/>
</dbReference>